<dbReference type="EMBL" id="BMMI01000002">
    <property type="protein sequence ID" value="GGL60882.1"/>
    <property type="molecule type" value="Genomic_DNA"/>
</dbReference>
<protein>
    <submittedName>
        <fullName evidence="2">Uncharacterized protein</fullName>
    </submittedName>
</protein>
<feature type="region of interest" description="Disordered" evidence="1">
    <location>
        <begin position="1"/>
        <end position="70"/>
    </location>
</feature>
<gene>
    <name evidence="2" type="ORF">GCM10011589_16120</name>
</gene>
<reference evidence="3" key="1">
    <citation type="journal article" date="2019" name="Int. J. Syst. Evol. Microbiol.">
        <title>The Global Catalogue of Microorganisms (GCM) 10K type strain sequencing project: providing services to taxonomists for standard genome sequencing and annotation.</title>
        <authorList>
            <consortium name="The Broad Institute Genomics Platform"/>
            <consortium name="The Broad Institute Genome Sequencing Center for Infectious Disease"/>
            <person name="Wu L."/>
            <person name="Ma J."/>
        </authorList>
    </citation>
    <scope>NUCLEOTIDE SEQUENCE [LARGE SCALE GENOMIC DNA]</scope>
    <source>
        <strain evidence="3">CGMCC 4.5581</strain>
    </source>
</reference>
<organism evidence="2 3">
    <name type="scientific">Modestobacter marinus</name>
    <dbReference type="NCBI Taxonomy" id="477641"/>
    <lineage>
        <taxon>Bacteria</taxon>
        <taxon>Bacillati</taxon>
        <taxon>Actinomycetota</taxon>
        <taxon>Actinomycetes</taxon>
        <taxon>Geodermatophilales</taxon>
        <taxon>Geodermatophilaceae</taxon>
        <taxon>Modestobacter</taxon>
    </lineage>
</organism>
<feature type="compositionally biased region" description="Polar residues" evidence="1">
    <location>
        <begin position="57"/>
        <end position="70"/>
    </location>
</feature>
<proteinExistence type="predicted"/>
<comment type="caution">
    <text evidence="2">The sequence shown here is derived from an EMBL/GenBank/DDBJ whole genome shotgun (WGS) entry which is preliminary data.</text>
</comment>
<sequence length="70" mass="6968">MSTRTVMSPLLSVQRSTGVPSGAVPKGSTVVLAEPRSEPRPRSESPSVAPAGAAALPTSSPVLIVATSGQ</sequence>
<accession>A0ABQ2FWG6</accession>
<name>A0ABQ2FWG6_9ACTN</name>
<evidence type="ECO:0000313" key="2">
    <source>
        <dbReference type="EMBL" id="GGL60882.1"/>
    </source>
</evidence>
<feature type="compositionally biased region" description="Polar residues" evidence="1">
    <location>
        <begin position="1"/>
        <end position="19"/>
    </location>
</feature>
<dbReference type="Proteomes" id="UP000648663">
    <property type="component" value="Unassembled WGS sequence"/>
</dbReference>
<keyword evidence="3" id="KW-1185">Reference proteome</keyword>
<evidence type="ECO:0000313" key="3">
    <source>
        <dbReference type="Proteomes" id="UP000648663"/>
    </source>
</evidence>
<evidence type="ECO:0000256" key="1">
    <source>
        <dbReference type="SAM" id="MobiDB-lite"/>
    </source>
</evidence>